<gene>
    <name evidence="9" type="ORF">QO231_16320</name>
</gene>
<dbReference type="Proteomes" id="UP001255416">
    <property type="component" value="Unassembled WGS sequence"/>
</dbReference>
<dbReference type="InterPro" id="IPR051539">
    <property type="entry name" value="T4SS-coupling_protein"/>
</dbReference>
<feature type="transmembrane region" description="Helical" evidence="8">
    <location>
        <begin position="53"/>
        <end position="80"/>
    </location>
</feature>
<evidence type="ECO:0000256" key="6">
    <source>
        <dbReference type="ARBA" id="ARBA00023136"/>
    </source>
</evidence>
<feature type="compositionally biased region" description="Basic residues" evidence="7">
    <location>
        <begin position="626"/>
        <end position="639"/>
    </location>
</feature>
<dbReference type="PANTHER" id="PTHR37937">
    <property type="entry name" value="CONJUGATIVE TRANSFER: DNA TRANSPORT"/>
    <property type="match status" value="1"/>
</dbReference>
<evidence type="ECO:0000256" key="4">
    <source>
        <dbReference type="ARBA" id="ARBA00022692"/>
    </source>
</evidence>
<comment type="caution">
    <text evidence="9">The sequence shown here is derived from an EMBL/GenBank/DDBJ whole genome shotgun (WGS) entry which is preliminary data.</text>
</comment>
<evidence type="ECO:0000256" key="8">
    <source>
        <dbReference type="SAM" id="Phobius"/>
    </source>
</evidence>
<keyword evidence="3" id="KW-1003">Cell membrane</keyword>
<dbReference type="Pfam" id="PF02534">
    <property type="entry name" value="T4SS-DNA_transf"/>
    <property type="match status" value="1"/>
</dbReference>
<dbReference type="EMBL" id="JASMWN010000014">
    <property type="protein sequence ID" value="MDU9005409.1"/>
    <property type="molecule type" value="Genomic_DNA"/>
</dbReference>
<dbReference type="InterPro" id="IPR003688">
    <property type="entry name" value="TraG/VirD4"/>
</dbReference>
<evidence type="ECO:0000256" key="7">
    <source>
        <dbReference type="SAM" id="MobiDB-lite"/>
    </source>
</evidence>
<dbReference type="CDD" id="cd01127">
    <property type="entry name" value="TrwB_TraG_TraD_VirD4"/>
    <property type="match status" value="2"/>
</dbReference>
<keyword evidence="6 8" id="KW-0472">Membrane</keyword>
<organism evidence="9 10">
    <name type="scientific">Sedimentitalea todarodis</name>
    <dbReference type="NCBI Taxonomy" id="1631240"/>
    <lineage>
        <taxon>Bacteria</taxon>
        <taxon>Pseudomonadati</taxon>
        <taxon>Pseudomonadota</taxon>
        <taxon>Alphaproteobacteria</taxon>
        <taxon>Rhodobacterales</taxon>
        <taxon>Paracoccaceae</taxon>
        <taxon>Sedimentitalea</taxon>
    </lineage>
</organism>
<keyword evidence="5 8" id="KW-1133">Transmembrane helix</keyword>
<keyword evidence="10" id="KW-1185">Reference proteome</keyword>
<comment type="subcellular location">
    <subcellularLocation>
        <location evidence="1">Cell membrane</location>
        <topology evidence="1">Multi-pass membrane protein</topology>
    </subcellularLocation>
</comment>
<dbReference type="Gene3D" id="3.40.50.300">
    <property type="entry name" value="P-loop containing nucleotide triphosphate hydrolases"/>
    <property type="match status" value="1"/>
</dbReference>
<dbReference type="PANTHER" id="PTHR37937:SF1">
    <property type="entry name" value="CONJUGATIVE TRANSFER: DNA TRANSPORT"/>
    <property type="match status" value="1"/>
</dbReference>
<feature type="compositionally biased region" description="Low complexity" evidence="7">
    <location>
        <begin position="646"/>
        <end position="655"/>
    </location>
</feature>
<feature type="compositionally biased region" description="Basic and acidic residues" evidence="7">
    <location>
        <begin position="656"/>
        <end position="670"/>
    </location>
</feature>
<feature type="transmembrane region" description="Helical" evidence="8">
    <location>
        <begin position="147"/>
        <end position="164"/>
    </location>
</feature>
<name>A0ABU3VGV5_9RHOB</name>
<accession>A0ABU3VGV5</accession>
<evidence type="ECO:0000256" key="3">
    <source>
        <dbReference type="ARBA" id="ARBA00022475"/>
    </source>
</evidence>
<dbReference type="InterPro" id="IPR027417">
    <property type="entry name" value="P-loop_NTPase"/>
</dbReference>
<proteinExistence type="inferred from homology"/>
<protein>
    <submittedName>
        <fullName evidence="9">Type IV secretory system conjugative DNA transfer family protein</fullName>
    </submittedName>
</protein>
<evidence type="ECO:0000313" key="9">
    <source>
        <dbReference type="EMBL" id="MDU9005409.1"/>
    </source>
</evidence>
<evidence type="ECO:0000256" key="2">
    <source>
        <dbReference type="ARBA" id="ARBA00008806"/>
    </source>
</evidence>
<reference evidence="10" key="1">
    <citation type="submission" date="2023-05" db="EMBL/GenBank/DDBJ databases">
        <title>Sedimentitalea sp. nov. JM2-8.</title>
        <authorList>
            <person name="Huang J."/>
        </authorList>
    </citation>
    <scope>NUCLEOTIDE SEQUENCE [LARGE SCALE GENOMIC DNA]</scope>
    <source>
        <strain evidence="10">KHS03</strain>
    </source>
</reference>
<comment type="similarity">
    <text evidence="2">Belongs to the VirD4/TraG family.</text>
</comment>
<evidence type="ECO:0000256" key="5">
    <source>
        <dbReference type="ARBA" id="ARBA00022989"/>
    </source>
</evidence>
<dbReference type="SUPFAM" id="SSF52540">
    <property type="entry name" value="P-loop containing nucleoside triphosphate hydrolases"/>
    <property type="match status" value="1"/>
</dbReference>
<keyword evidence="4 8" id="KW-0812">Transmembrane</keyword>
<feature type="region of interest" description="Disordered" evidence="7">
    <location>
        <begin position="618"/>
        <end position="670"/>
    </location>
</feature>
<sequence length="670" mass="74415">MKLMFASLLAVLCGLVAGSGIASVYLTFALRRDILSTDLMLHSQTVMDGIWLAQPYLTAHLVVLGCISVFLIVAIATVIWDRLVSYGQRRFQSLSSLRRNKMVQPVGYGFVLGEQITPPSQRPDRPIKVKATDSKLTKALPFRTRKLRYIAALYSSVSNVLMVAPTRSGKGVGFVIPNALTFPGSMVVLDVKGELWDETARAREQMGDKVFRFAPLDFKNPTHQYNPLARLSGIEDMEELWTGLERIAQLFLQTDGKDDWLEGSIILFVAAGILAVQRDNPTMGEIYRIIFGTGQGTDLGKSSADLLQAAAKECKYPNAARELNRMASLDAKIQQSYVSILSIAGLGQWANPKVERVTRRNDFDFTQMRREPTSVYLMILSEDMQRLNSLVRLFFADLISFLRSSKPGEDEPLPIFMLLDEFDQLGRMPLVVQAMKQTAGHGGRFAIVTQSIPGLITVPYSPEEIQAIESACQVKLYIAASEDRTASELETALGTRTGSTVSRSRELRDVGFGAGSVTRSTEHRPLLSKQEIRDMDPDKIIILPERQNPILADRIKYYESREILKIHRAQEGHDYPYPTVDQAAKSMTMKEVREAARVAKVEEDAATEEAISGMTVDRKAATTAPIHKRSKQPVKKKKGDKMSPDAHAAYAASATEAKEQLERKHGTEAA</sequence>
<evidence type="ECO:0000313" key="10">
    <source>
        <dbReference type="Proteomes" id="UP001255416"/>
    </source>
</evidence>
<dbReference type="RefSeq" id="WP_316778715.1">
    <property type="nucleotide sequence ID" value="NZ_JASMWN010000014.1"/>
</dbReference>
<evidence type="ECO:0000256" key="1">
    <source>
        <dbReference type="ARBA" id="ARBA00004651"/>
    </source>
</evidence>